<proteinExistence type="predicted"/>
<name>A0ABV3ESB2_9ACTN</name>
<evidence type="ECO:0008006" key="3">
    <source>
        <dbReference type="Google" id="ProtNLM"/>
    </source>
</evidence>
<comment type="caution">
    <text evidence="1">The sequence shown here is derived from an EMBL/GenBank/DDBJ whole genome shotgun (WGS) entry which is preliminary data.</text>
</comment>
<dbReference type="SUPFAM" id="SSF82171">
    <property type="entry name" value="DPP6 N-terminal domain-like"/>
    <property type="match status" value="1"/>
</dbReference>
<accession>A0ABV3ESB2</accession>
<organism evidence="1 2">
    <name type="scientific">Streptomyces chilikensis</name>
    <dbReference type="NCBI Taxonomy" id="1194079"/>
    <lineage>
        <taxon>Bacteria</taxon>
        <taxon>Bacillati</taxon>
        <taxon>Actinomycetota</taxon>
        <taxon>Actinomycetes</taxon>
        <taxon>Kitasatosporales</taxon>
        <taxon>Streptomycetaceae</taxon>
        <taxon>Streptomyces</taxon>
    </lineage>
</organism>
<evidence type="ECO:0000313" key="2">
    <source>
        <dbReference type="Proteomes" id="UP001551584"/>
    </source>
</evidence>
<gene>
    <name evidence="1" type="ORF">AB0D95_17855</name>
</gene>
<dbReference type="Proteomes" id="UP001551584">
    <property type="component" value="Unassembled WGS sequence"/>
</dbReference>
<protein>
    <recommendedName>
        <fullName evidence="3">WD40 repeat domain-containing protein</fullName>
    </recommendedName>
</protein>
<evidence type="ECO:0000313" key="1">
    <source>
        <dbReference type="EMBL" id="MEU9579100.1"/>
    </source>
</evidence>
<reference evidence="1 2" key="1">
    <citation type="submission" date="2024-06" db="EMBL/GenBank/DDBJ databases">
        <title>The Natural Products Discovery Center: Release of the First 8490 Sequenced Strains for Exploring Actinobacteria Biosynthetic Diversity.</title>
        <authorList>
            <person name="Kalkreuter E."/>
            <person name="Kautsar S.A."/>
            <person name="Yang D."/>
            <person name="Bader C.D."/>
            <person name="Teijaro C.N."/>
            <person name="Fluegel L."/>
            <person name="Davis C.M."/>
            <person name="Simpson J.R."/>
            <person name="Lauterbach L."/>
            <person name="Steele A.D."/>
            <person name="Gui C."/>
            <person name="Meng S."/>
            <person name="Li G."/>
            <person name="Viehrig K."/>
            <person name="Ye F."/>
            <person name="Su P."/>
            <person name="Kiefer A.F."/>
            <person name="Nichols A."/>
            <person name="Cepeda A.J."/>
            <person name="Yan W."/>
            <person name="Fan B."/>
            <person name="Jiang Y."/>
            <person name="Adhikari A."/>
            <person name="Zheng C.-J."/>
            <person name="Schuster L."/>
            <person name="Cowan T.M."/>
            <person name="Smanski M.J."/>
            <person name="Chevrette M.G."/>
            <person name="De Carvalho L.P.S."/>
            <person name="Shen B."/>
        </authorList>
    </citation>
    <scope>NUCLEOTIDE SEQUENCE [LARGE SCALE GENOMIC DNA]</scope>
    <source>
        <strain evidence="1 2">NPDC048117</strain>
    </source>
</reference>
<dbReference type="EMBL" id="JBEZNA010000040">
    <property type="protein sequence ID" value="MEU9579100.1"/>
    <property type="molecule type" value="Genomic_DNA"/>
</dbReference>
<keyword evidence="2" id="KW-1185">Reference proteome</keyword>
<dbReference type="RefSeq" id="WP_280868916.1">
    <property type="nucleotide sequence ID" value="NZ_JBEZNA010000040.1"/>
</dbReference>
<sequence length="352" mass="36783">MPTPGAAVEYPARPVTTVALPLGPCRERDLWTQRGPGGPLLVQRGDEELVAVRVDGSGAVARFPAPWPRGFGGAAVSPDGSLALFAGVHALRAVEPDGTTRWESGHDCWADVVCPVRHSSFAEYADDPGHRGSDGGSAAFSADGKLVWAHVRVHEGGGEEAGERWAVLDAADGAVLGSAGTGTFGAGHHCPHPDPSRMGLSVGQGDEDSPALWGRWDGRTLTFERFDEEVLLAAAPSGERLLTVDTSQAVLRLRDAAGAAAPVRAPRDPWVTDEERILWALEAAFPSEDAIVAATETAGEPRHWLVDARTLAVRGPIGYPVPVSGLPRPAGPGVWSTGSADLSAVHLWALGS</sequence>